<dbReference type="PANTHER" id="PTHR33973">
    <property type="entry name" value="OS07G0153300 PROTEIN"/>
    <property type="match status" value="1"/>
</dbReference>
<comment type="caution">
    <text evidence="2">The sequence shown here is derived from an EMBL/GenBank/DDBJ whole genome shotgun (WGS) entry which is preliminary data.</text>
</comment>
<evidence type="ECO:0000313" key="3">
    <source>
        <dbReference type="Proteomes" id="UP001589788"/>
    </source>
</evidence>
<reference evidence="2 3" key="1">
    <citation type="submission" date="2024-09" db="EMBL/GenBank/DDBJ databases">
        <authorList>
            <person name="Sun Q."/>
            <person name="Mori K."/>
        </authorList>
    </citation>
    <scope>NUCLEOTIDE SEQUENCE [LARGE SCALE GENOMIC DNA]</scope>
    <source>
        <strain evidence="2 3">JCM 15389</strain>
    </source>
</reference>
<dbReference type="RefSeq" id="WP_377788264.1">
    <property type="nucleotide sequence ID" value="NZ_JBHLYQ010000021.1"/>
</dbReference>
<accession>A0ABV6C2M6</accession>
<organism evidence="2 3">
    <name type="scientific">Aciditerrimonas ferrireducens</name>
    <dbReference type="NCBI Taxonomy" id="667306"/>
    <lineage>
        <taxon>Bacteria</taxon>
        <taxon>Bacillati</taxon>
        <taxon>Actinomycetota</taxon>
        <taxon>Acidimicrobiia</taxon>
        <taxon>Acidimicrobiales</taxon>
        <taxon>Acidimicrobiaceae</taxon>
        <taxon>Aciditerrimonas</taxon>
    </lineage>
</organism>
<evidence type="ECO:0000256" key="1">
    <source>
        <dbReference type="SAM" id="MobiDB-lite"/>
    </source>
</evidence>
<dbReference type="InterPro" id="IPR010775">
    <property type="entry name" value="DUF1365"/>
</dbReference>
<dbReference type="EMBL" id="JBHLYQ010000021">
    <property type="protein sequence ID" value="MFC0081227.1"/>
    <property type="molecule type" value="Genomic_DNA"/>
</dbReference>
<name>A0ABV6C2M6_9ACTN</name>
<feature type="region of interest" description="Disordered" evidence="1">
    <location>
        <begin position="243"/>
        <end position="278"/>
    </location>
</feature>
<proteinExistence type="predicted"/>
<dbReference type="PANTHER" id="PTHR33973:SF4">
    <property type="entry name" value="OS07G0153300 PROTEIN"/>
    <property type="match status" value="1"/>
</dbReference>
<sequence length="278" mass="31510">MRSAFYDGTVVHERTGQGGLGPRHRFRFPLTMLLLDLDEIDEVSALHPLWRHGGGWAPVRLQRADLPGDRARPPAEALRSLAEAPLGRAAPGPIQVLFHPRTWGWLFNPIACAYLHDDEGEPIGMVAEVTNTPWHERHHYVLGPPGTHMVPKAMHVSPFLPPTSWYRVTWQPPGERLRLAWDLLLDDPRTGEPGGDALRTRLVLERQPLDRTTMGRLLWRRPFQTHRVSAGIYRQALHLARRGAPFHPHPDPRRRWRLPGRSRQAGAIGPPQHPGAPR</sequence>
<dbReference type="Proteomes" id="UP001589788">
    <property type="component" value="Unassembled WGS sequence"/>
</dbReference>
<keyword evidence="3" id="KW-1185">Reference proteome</keyword>
<protein>
    <submittedName>
        <fullName evidence="2">DUF1365 domain-containing protein</fullName>
    </submittedName>
</protein>
<dbReference type="Pfam" id="PF07103">
    <property type="entry name" value="DUF1365"/>
    <property type="match status" value="1"/>
</dbReference>
<evidence type="ECO:0000313" key="2">
    <source>
        <dbReference type="EMBL" id="MFC0081227.1"/>
    </source>
</evidence>
<gene>
    <name evidence="2" type="ORF">ACFFRE_03510</name>
</gene>